<feature type="transmembrane region" description="Helical" evidence="10">
    <location>
        <begin position="344"/>
        <end position="368"/>
    </location>
</feature>
<feature type="transmembrane region" description="Helical" evidence="10">
    <location>
        <begin position="185"/>
        <end position="207"/>
    </location>
</feature>
<feature type="transmembrane region" description="Helical" evidence="10">
    <location>
        <begin position="213"/>
        <end position="238"/>
    </location>
</feature>
<dbReference type="InterPro" id="IPR004837">
    <property type="entry name" value="NaCa_Exmemb"/>
</dbReference>
<feature type="transmembrane region" description="Helical" evidence="10">
    <location>
        <begin position="474"/>
        <end position="494"/>
    </location>
</feature>
<protein>
    <recommendedName>
        <fullName evidence="10">Vacuolar calcium ion transporter</fullName>
    </recommendedName>
</protein>
<evidence type="ECO:0000256" key="1">
    <source>
        <dbReference type="ARBA" id="ARBA00004127"/>
    </source>
</evidence>
<evidence type="ECO:0000256" key="2">
    <source>
        <dbReference type="ARBA" id="ARBA00008170"/>
    </source>
</evidence>
<organism evidence="13 14">
    <name type="scientific">Apiospora marii</name>
    <dbReference type="NCBI Taxonomy" id="335849"/>
    <lineage>
        <taxon>Eukaryota</taxon>
        <taxon>Fungi</taxon>
        <taxon>Dikarya</taxon>
        <taxon>Ascomycota</taxon>
        <taxon>Pezizomycotina</taxon>
        <taxon>Sordariomycetes</taxon>
        <taxon>Xylariomycetidae</taxon>
        <taxon>Amphisphaeriales</taxon>
        <taxon>Apiosporaceae</taxon>
        <taxon>Apiospora</taxon>
    </lineage>
</organism>
<gene>
    <name evidence="13" type="ORF">PG991_006212</name>
</gene>
<comment type="caution">
    <text evidence="13">The sequence shown here is derived from an EMBL/GenBank/DDBJ whole genome shotgun (WGS) entry which is preliminary data.</text>
</comment>
<feature type="domain" description="Sodium/calcium exchanger membrane region" evidence="12">
    <location>
        <begin position="351"/>
        <end position="492"/>
    </location>
</feature>
<keyword evidence="7 10" id="KW-1133">Transmembrane helix</keyword>
<evidence type="ECO:0000313" key="14">
    <source>
        <dbReference type="Proteomes" id="UP001396898"/>
    </source>
</evidence>
<feature type="transmembrane region" description="Helical" evidence="10">
    <location>
        <begin position="153"/>
        <end position="173"/>
    </location>
</feature>
<evidence type="ECO:0000256" key="6">
    <source>
        <dbReference type="ARBA" id="ARBA00022837"/>
    </source>
</evidence>
<keyword evidence="10" id="KW-0050">Antiport</keyword>
<evidence type="ECO:0000256" key="9">
    <source>
        <dbReference type="ARBA" id="ARBA00023136"/>
    </source>
</evidence>
<reference evidence="13 14" key="1">
    <citation type="submission" date="2023-01" db="EMBL/GenBank/DDBJ databases">
        <title>Analysis of 21 Apiospora genomes using comparative genomics revels a genus with tremendous synthesis potential of carbohydrate active enzymes and secondary metabolites.</title>
        <authorList>
            <person name="Sorensen T."/>
        </authorList>
    </citation>
    <scope>NUCLEOTIDE SEQUENCE [LARGE SCALE GENOMIC DNA]</scope>
    <source>
        <strain evidence="13 14">CBS 20057</strain>
    </source>
</reference>
<proteinExistence type="inferred from homology"/>
<name>A0ABR1SBC4_9PEZI</name>
<keyword evidence="10" id="KW-0926">Vacuole</keyword>
<dbReference type="PANTHER" id="PTHR31503">
    <property type="entry name" value="VACUOLAR CALCIUM ION TRANSPORTER"/>
    <property type="match status" value="1"/>
</dbReference>
<feature type="domain" description="Sodium/calcium exchanger membrane region" evidence="12">
    <location>
        <begin position="156"/>
        <end position="314"/>
    </location>
</feature>
<evidence type="ECO:0000256" key="5">
    <source>
        <dbReference type="ARBA" id="ARBA00022692"/>
    </source>
</evidence>
<feature type="compositionally biased region" description="Basic and acidic residues" evidence="11">
    <location>
        <begin position="85"/>
        <end position="104"/>
    </location>
</feature>
<evidence type="ECO:0000256" key="4">
    <source>
        <dbReference type="ARBA" id="ARBA00022568"/>
    </source>
</evidence>
<evidence type="ECO:0000256" key="8">
    <source>
        <dbReference type="ARBA" id="ARBA00023065"/>
    </source>
</evidence>
<keyword evidence="3 10" id="KW-0813">Transport</keyword>
<evidence type="ECO:0000256" key="3">
    <source>
        <dbReference type="ARBA" id="ARBA00022448"/>
    </source>
</evidence>
<keyword evidence="4 10" id="KW-0109">Calcium transport</keyword>
<dbReference type="InterPro" id="IPR004798">
    <property type="entry name" value="CAX-like"/>
</dbReference>
<keyword evidence="6 10" id="KW-0106">Calcium</keyword>
<evidence type="ECO:0000256" key="7">
    <source>
        <dbReference type="ARBA" id="ARBA00022989"/>
    </source>
</evidence>
<feature type="transmembrane region" description="Helical" evidence="10">
    <location>
        <begin position="448"/>
        <end position="467"/>
    </location>
</feature>
<keyword evidence="5 10" id="KW-0812">Transmembrane</keyword>
<keyword evidence="9 10" id="KW-0472">Membrane</keyword>
<dbReference type="Pfam" id="PF01699">
    <property type="entry name" value="Na_Ca_ex"/>
    <property type="match status" value="2"/>
</dbReference>
<evidence type="ECO:0000256" key="10">
    <source>
        <dbReference type="RuleBase" id="RU365028"/>
    </source>
</evidence>
<evidence type="ECO:0000256" key="11">
    <source>
        <dbReference type="SAM" id="MobiDB-lite"/>
    </source>
</evidence>
<dbReference type="InterPro" id="IPR004713">
    <property type="entry name" value="CaH_exchang"/>
</dbReference>
<comment type="function">
    <text evidence="10">Has a role in promoting intracellular calcium ion sequestration via the exchange of calcium ions for hydrogen ions across the vacuolar membrane. Involved also in manganese ion homeostasis via its uptake into the vacuole.</text>
</comment>
<feature type="compositionally biased region" description="Basic residues" evidence="11">
    <location>
        <begin position="64"/>
        <end position="84"/>
    </location>
</feature>
<feature type="transmembrane region" description="Helical" evidence="10">
    <location>
        <begin position="292"/>
        <end position="312"/>
    </location>
</feature>
<keyword evidence="8 10" id="KW-0406">Ion transport</keyword>
<dbReference type="EMBL" id="JAQQWI010000007">
    <property type="protein sequence ID" value="KAK8029156.1"/>
    <property type="molecule type" value="Genomic_DNA"/>
</dbReference>
<accession>A0ABR1SBC4</accession>
<comment type="subcellular location">
    <subcellularLocation>
        <location evidence="1">Endomembrane system</location>
        <topology evidence="1">Multi-pass membrane protein</topology>
    </subcellularLocation>
    <subcellularLocation>
        <location evidence="10">Vacuole membrane</location>
    </subcellularLocation>
</comment>
<dbReference type="NCBIfam" id="TIGR00378">
    <property type="entry name" value="cax"/>
    <property type="match status" value="1"/>
</dbReference>
<comment type="caution">
    <text evidence="10">Lacks conserved residue(s) required for the propagation of feature annotation.</text>
</comment>
<dbReference type="Proteomes" id="UP001396898">
    <property type="component" value="Unassembled WGS sequence"/>
</dbReference>
<sequence length="517" mass="56240">MAGATTSGRRSHNGNGHSNGGVEREKSPRKSHQGSSTSRRRDREADGDATAAVPRNRHDILHGNHSHVHGGHGHRGVVFRHHGHREPPRKDGLRGKIPVRPEGESGRTGIHPLHFFRIIWRSTSWISRAVNILWPVVPAAIAVYFAVPKHEQNTLKFILAYIGMIPCANLVGFSGQELARKMPHMLGVLTETTFASVVEIILFMMLLVNNRFILIQGAILGSILATMLLCLGMCFFAAGMRRDEATFDEAITEAGSGLLLTAGIGLAVPSIFERSVAGTAGLEPQVLEQSVLNISHAVAILLLISYLVFVWFQTKTHDGIFNAIFEHDEHRDHDREKDMNKDKLTLTECLIALVISVGLVALLAYILVDLIEPMIEEHGLTDPFVGLILVPLVEKAAEHLTAIDEAWDNQMNFALSHCLGSTLQTALLNGPLVVIVGWGLGKPMSLDFQIFDMVMLILAVIAVGNFLRDQKSNYLEGFLCVILYVAIAVAAFYFPNVHAAESGGDGAGSGAEGSGGH</sequence>
<feature type="region of interest" description="Disordered" evidence="11">
    <location>
        <begin position="1"/>
        <end position="104"/>
    </location>
</feature>
<feature type="transmembrane region" description="Helical" evidence="10">
    <location>
        <begin position="250"/>
        <end position="272"/>
    </location>
</feature>
<dbReference type="PANTHER" id="PTHR31503:SF14">
    <property type="entry name" value="VACUOLAR CALCIUM ION TRANSPORTER"/>
    <property type="match status" value="1"/>
</dbReference>
<feature type="transmembrane region" description="Helical" evidence="10">
    <location>
        <begin position="125"/>
        <end position="147"/>
    </location>
</feature>
<comment type="similarity">
    <text evidence="2 10">Belongs to the Ca(2+):cation antiporter (CaCA) (TC 2.A.19) family.</text>
</comment>
<dbReference type="InterPro" id="IPR044880">
    <property type="entry name" value="NCX_ion-bd_dom_sf"/>
</dbReference>
<dbReference type="Gene3D" id="1.20.1420.30">
    <property type="entry name" value="NCX, central ion-binding region"/>
    <property type="match status" value="2"/>
</dbReference>
<keyword evidence="14" id="KW-1185">Reference proteome</keyword>
<evidence type="ECO:0000313" key="13">
    <source>
        <dbReference type="EMBL" id="KAK8029156.1"/>
    </source>
</evidence>
<evidence type="ECO:0000259" key="12">
    <source>
        <dbReference type="Pfam" id="PF01699"/>
    </source>
</evidence>